<dbReference type="SUPFAM" id="SSF55120">
    <property type="entry name" value="Pseudouridine synthase"/>
    <property type="match status" value="1"/>
</dbReference>
<sequence>MKEVEFTWKREKPEDFIVREVSEFEMESSGNFFLYLLAKRNLTTREVCKKFNLSYAGMKDRFALTFQKVSAEKFLGDYYEEHLDETSWFKLKFLGRVKKKVKIGQLKGNKFAINVKNLKIKEISAFINYYDIQRTSKNWERGKEILEKLIEKPKKRLSWSQNFLIDSYLSYLWNKSLEEFLKEKFSGYYVRESGEKFFIPDELKVEKLPKFWTILGYKKKLLNSEIYYRRVLEREGWKLEEILELLKKLGIKGDYRMTYVIPRETKRIGNYLFFFLPKGAFATMLLKHAIVE</sequence>
<dbReference type="GO" id="GO:0003723">
    <property type="term" value="F:RNA binding"/>
    <property type="evidence" value="ECO:0007669"/>
    <property type="project" value="InterPro"/>
</dbReference>
<dbReference type="PANTHER" id="PTHR47811:SF1">
    <property type="entry name" value="TRNA PSEUDOURIDINE SYNTHASE D"/>
    <property type="match status" value="1"/>
</dbReference>
<keyword evidence="1" id="KW-0819">tRNA processing</keyword>
<dbReference type="AlphaFoldDB" id="A0A521C2I3"/>
<gene>
    <name evidence="2" type="ORF">SAMN06269117_10933</name>
</gene>
<dbReference type="Pfam" id="PF01142">
    <property type="entry name" value="TruD"/>
    <property type="match status" value="1"/>
</dbReference>
<dbReference type="OrthoDB" id="10810at2"/>
<dbReference type="PANTHER" id="PTHR47811">
    <property type="entry name" value="TRNA PSEUDOURIDINE SYNTHASE D"/>
    <property type="match status" value="1"/>
</dbReference>
<proteinExistence type="predicted"/>
<dbReference type="Proteomes" id="UP000317315">
    <property type="component" value="Unassembled WGS sequence"/>
</dbReference>
<dbReference type="Gene3D" id="3.30.2340.10">
    <property type="entry name" value="TruD, insertion domain"/>
    <property type="match status" value="1"/>
</dbReference>
<name>A0A521C2I3_9BACT</name>
<reference evidence="2 3" key="1">
    <citation type="submission" date="2017-05" db="EMBL/GenBank/DDBJ databases">
        <authorList>
            <person name="Varghese N."/>
            <person name="Submissions S."/>
        </authorList>
    </citation>
    <scope>NUCLEOTIDE SEQUENCE [LARGE SCALE GENOMIC DNA]</scope>
    <source>
        <strain evidence="2 3">DSM 16304</strain>
    </source>
</reference>
<dbReference type="GO" id="GO:0001522">
    <property type="term" value="P:pseudouridine synthesis"/>
    <property type="evidence" value="ECO:0007669"/>
    <property type="project" value="InterPro"/>
</dbReference>
<protein>
    <submittedName>
        <fullName evidence="2">tRNA pseudouridine13 synthase</fullName>
    </submittedName>
</protein>
<dbReference type="InterPro" id="IPR043165">
    <property type="entry name" value="TruD_insert_sf"/>
</dbReference>
<dbReference type="InterPro" id="IPR020103">
    <property type="entry name" value="PsdUridine_synth_cat_dom_sf"/>
</dbReference>
<dbReference type="GO" id="GO:0009982">
    <property type="term" value="F:pseudouridine synthase activity"/>
    <property type="evidence" value="ECO:0007669"/>
    <property type="project" value="InterPro"/>
</dbReference>
<dbReference type="Gene3D" id="3.30.2350.20">
    <property type="entry name" value="TruD, catalytic domain"/>
    <property type="match status" value="1"/>
</dbReference>
<dbReference type="InterPro" id="IPR020119">
    <property type="entry name" value="PsdUridine_synth_TruD_CS"/>
</dbReference>
<dbReference type="InterPro" id="IPR042214">
    <property type="entry name" value="TruD_catalytic"/>
</dbReference>
<dbReference type="GO" id="GO:0005829">
    <property type="term" value="C:cytosol"/>
    <property type="evidence" value="ECO:0007669"/>
    <property type="project" value="TreeGrafter"/>
</dbReference>
<accession>A0A521C2I3</accession>
<dbReference type="GO" id="GO:0008033">
    <property type="term" value="P:tRNA processing"/>
    <property type="evidence" value="ECO:0007669"/>
    <property type="project" value="UniProtKB-KW"/>
</dbReference>
<evidence type="ECO:0000313" key="3">
    <source>
        <dbReference type="Proteomes" id="UP000317315"/>
    </source>
</evidence>
<evidence type="ECO:0000313" key="2">
    <source>
        <dbReference type="EMBL" id="SMO53545.1"/>
    </source>
</evidence>
<dbReference type="GO" id="GO:0140098">
    <property type="term" value="F:catalytic activity, acting on RNA"/>
    <property type="evidence" value="ECO:0007669"/>
    <property type="project" value="UniProtKB-ARBA"/>
</dbReference>
<dbReference type="InterPro" id="IPR001656">
    <property type="entry name" value="PsdUridine_synth_TruD"/>
</dbReference>
<dbReference type="PROSITE" id="PS01268">
    <property type="entry name" value="UPF0024"/>
    <property type="match status" value="1"/>
</dbReference>
<dbReference type="InterPro" id="IPR050170">
    <property type="entry name" value="TruD_pseudoU_synthase"/>
</dbReference>
<dbReference type="EMBL" id="FXTM01000009">
    <property type="protein sequence ID" value="SMO53545.1"/>
    <property type="molecule type" value="Genomic_DNA"/>
</dbReference>
<keyword evidence="3" id="KW-1185">Reference proteome</keyword>
<organism evidence="2 3">
    <name type="scientific">Balnearium lithotrophicum</name>
    <dbReference type="NCBI Taxonomy" id="223788"/>
    <lineage>
        <taxon>Bacteria</taxon>
        <taxon>Pseudomonadati</taxon>
        <taxon>Aquificota</taxon>
        <taxon>Aquificia</taxon>
        <taxon>Desulfurobacteriales</taxon>
        <taxon>Desulfurobacteriaceae</taxon>
        <taxon>Balnearium</taxon>
    </lineage>
</organism>
<evidence type="ECO:0000256" key="1">
    <source>
        <dbReference type="ARBA" id="ARBA00022694"/>
    </source>
</evidence>
<dbReference type="RefSeq" id="WP_142935095.1">
    <property type="nucleotide sequence ID" value="NZ_FXTM01000009.1"/>
</dbReference>